<name>L1JSZ1_GUITC</name>
<feature type="compositionally biased region" description="Polar residues" evidence="2">
    <location>
        <begin position="227"/>
        <end position="236"/>
    </location>
</feature>
<keyword evidence="5" id="KW-1185">Reference proteome</keyword>
<evidence type="ECO:0000313" key="4">
    <source>
        <dbReference type="EnsemblProtists" id="EKX51203"/>
    </source>
</evidence>
<dbReference type="KEGG" id="gtt:GUITHDRAFT_103120"/>
<dbReference type="EnsemblProtists" id="EKX51203">
    <property type="protein sequence ID" value="EKX51203"/>
    <property type="gene ID" value="GUITHDRAFT_103120"/>
</dbReference>
<reference evidence="3 5" key="1">
    <citation type="journal article" date="2012" name="Nature">
        <title>Algal genomes reveal evolutionary mosaicism and the fate of nucleomorphs.</title>
        <authorList>
            <consortium name="DOE Joint Genome Institute"/>
            <person name="Curtis B.A."/>
            <person name="Tanifuji G."/>
            <person name="Burki F."/>
            <person name="Gruber A."/>
            <person name="Irimia M."/>
            <person name="Maruyama S."/>
            <person name="Arias M.C."/>
            <person name="Ball S.G."/>
            <person name="Gile G.H."/>
            <person name="Hirakawa Y."/>
            <person name="Hopkins J.F."/>
            <person name="Kuo A."/>
            <person name="Rensing S.A."/>
            <person name="Schmutz J."/>
            <person name="Symeonidi A."/>
            <person name="Elias M."/>
            <person name="Eveleigh R.J."/>
            <person name="Herman E.K."/>
            <person name="Klute M.J."/>
            <person name="Nakayama T."/>
            <person name="Obornik M."/>
            <person name="Reyes-Prieto A."/>
            <person name="Armbrust E.V."/>
            <person name="Aves S.J."/>
            <person name="Beiko R.G."/>
            <person name="Coutinho P."/>
            <person name="Dacks J.B."/>
            <person name="Durnford D.G."/>
            <person name="Fast N.M."/>
            <person name="Green B.R."/>
            <person name="Grisdale C.J."/>
            <person name="Hempel F."/>
            <person name="Henrissat B."/>
            <person name="Hoppner M.P."/>
            <person name="Ishida K."/>
            <person name="Kim E."/>
            <person name="Koreny L."/>
            <person name="Kroth P.G."/>
            <person name="Liu Y."/>
            <person name="Malik S.B."/>
            <person name="Maier U.G."/>
            <person name="McRose D."/>
            <person name="Mock T."/>
            <person name="Neilson J.A."/>
            <person name="Onodera N.T."/>
            <person name="Poole A.M."/>
            <person name="Pritham E.J."/>
            <person name="Richards T.A."/>
            <person name="Rocap G."/>
            <person name="Roy S.W."/>
            <person name="Sarai C."/>
            <person name="Schaack S."/>
            <person name="Shirato S."/>
            <person name="Slamovits C.H."/>
            <person name="Spencer D.F."/>
            <person name="Suzuki S."/>
            <person name="Worden A.Z."/>
            <person name="Zauner S."/>
            <person name="Barry K."/>
            <person name="Bell C."/>
            <person name="Bharti A.K."/>
            <person name="Crow J.A."/>
            <person name="Grimwood J."/>
            <person name="Kramer R."/>
            <person name="Lindquist E."/>
            <person name="Lucas S."/>
            <person name="Salamov A."/>
            <person name="McFadden G.I."/>
            <person name="Lane C.E."/>
            <person name="Keeling P.J."/>
            <person name="Gray M.W."/>
            <person name="Grigoriev I.V."/>
            <person name="Archibald J.M."/>
        </authorList>
    </citation>
    <scope>NUCLEOTIDE SEQUENCE</scope>
    <source>
        <strain evidence="3 5">CCMP2712</strain>
    </source>
</reference>
<gene>
    <name evidence="3" type="ORF">GUITHDRAFT_103120</name>
</gene>
<reference evidence="4" key="3">
    <citation type="submission" date="2015-06" db="UniProtKB">
        <authorList>
            <consortium name="EnsemblProtists"/>
        </authorList>
    </citation>
    <scope>IDENTIFICATION</scope>
</reference>
<protein>
    <submittedName>
        <fullName evidence="3 4">Uncharacterized protein</fullName>
    </submittedName>
</protein>
<reference evidence="5" key="2">
    <citation type="submission" date="2012-11" db="EMBL/GenBank/DDBJ databases">
        <authorList>
            <person name="Kuo A."/>
            <person name="Curtis B.A."/>
            <person name="Tanifuji G."/>
            <person name="Burki F."/>
            <person name="Gruber A."/>
            <person name="Irimia M."/>
            <person name="Maruyama S."/>
            <person name="Arias M.C."/>
            <person name="Ball S.G."/>
            <person name="Gile G.H."/>
            <person name="Hirakawa Y."/>
            <person name="Hopkins J.F."/>
            <person name="Rensing S.A."/>
            <person name="Schmutz J."/>
            <person name="Symeonidi A."/>
            <person name="Elias M."/>
            <person name="Eveleigh R.J."/>
            <person name="Herman E.K."/>
            <person name="Klute M.J."/>
            <person name="Nakayama T."/>
            <person name="Obornik M."/>
            <person name="Reyes-Prieto A."/>
            <person name="Armbrust E.V."/>
            <person name="Aves S.J."/>
            <person name="Beiko R.G."/>
            <person name="Coutinho P."/>
            <person name="Dacks J.B."/>
            <person name="Durnford D.G."/>
            <person name="Fast N.M."/>
            <person name="Green B.R."/>
            <person name="Grisdale C."/>
            <person name="Hempe F."/>
            <person name="Henrissat B."/>
            <person name="Hoppner M.P."/>
            <person name="Ishida K.-I."/>
            <person name="Kim E."/>
            <person name="Koreny L."/>
            <person name="Kroth P.G."/>
            <person name="Liu Y."/>
            <person name="Malik S.-B."/>
            <person name="Maier U.G."/>
            <person name="McRose D."/>
            <person name="Mock T."/>
            <person name="Neilson J.A."/>
            <person name="Onodera N.T."/>
            <person name="Poole A.M."/>
            <person name="Pritham E.J."/>
            <person name="Richards T.A."/>
            <person name="Rocap G."/>
            <person name="Roy S.W."/>
            <person name="Sarai C."/>
            <person name="Schaack S."/>
            <person name="Shirato S."/>
            <person name="Slamovits C.H."/>
            <person name="Spencer D.F."/>
            <person name="Suzuki S."/>
            <person name="Worden A.Z."/>
            <person name="Zauner S."/>
            <person name="Barry K."/>
            <person name="Bell C."/>
            <person name="Bharti A.K."/>
            <person name="Crow J.A."/>
            <person name="Grimwood J."/>
            <person name="Kramer R."/>
            <person name="Lindquist E."/>
            <person name="Lucas S."/>
            <person name="Salamov A."/>
            <person name="McFadden G.I."/>
            <person name="Lane C.E."/>
            <person name="Keeling P.J."/>
            <person name="Gray M.W."/>
            <person name="Grigoriev I.V."/>
            <person name="Archibald J.M."/>
        </authorList>
    </citation>
    <scope>NUCLEOTIDE SEQUENCE</scope>
    <source>
        <strain evidence="5">CCMP2712</strain>
    </source>
</reference>
<proteinExistence type="predicted"/>
<evidence type="ECO:0000313" key="5">
    <source>
        <dbReference type="Proteomes" id="UP000011087"/>
    </source>
</evidence>
<feature type="coiled-coil region" evidence="1">
    <location>
        <begin position="105"/>
        <end position="139"/>
    </location>
</feature>
<evidence type="ECO:0000313" key="3">
    <source>
        <dbReference type="EMBL" id="EKX51203.1"/>
    </source>
</evidence>
<dbReference type="Proteomes" id="UP000011087">
    <property type="component" value="Unassembled WGS sequence"/>
</dbReference>
<dbReference type="GeneID" id="17307770"/>
<dbReference type="RefSeq" id="XP_005838183.1">
    <property type="nucleotide sequence ID" value="XM_005838126.1"/>
</dbReference>
<evidence type="ECO:0000256" key="2">
    <source>
        <dbReference type="SAM" id="MobiDB-lite"/>
    </source>
</evidence>
<accession>L1JSZ1</accession>
<dbReference type="EMBL" id="JH992976">
    <property type="protein sequence ID" value="EKX51203.1"/>
    <property type="molecule type" value="Genomic_DNA"/>
</dbReference>
<feature type="region of interest" description="Disordered" evidence="2">
    <location>
        <begin position="220"/>
        <end position="270"/>
    </location>
</feature>
<organism evidence="3">
    <name type="scientific">Guillardia theta (strain CCMP2712)</name>
    <name type="common">Cryptophyte</name>
    <dbReference type="NCBI Taxonomy" id="905079"/>
    <lineage>
        <taxon>Eukaryota</taxon>
        <taxon>Cryptophyceae</taxon>
        <taxon>Pyrenomonadales</taxon>
        <taxon>Geminigeraceae</taxon>
        <taxon>Guillardia</taxon>
    </lineage>
</organism>
<sequence>MWNWVRNLANLHASSTHPDSLQKFYVTDQVFRFLETDLQNAELYCFVEAALTKNSDHIRQKCEELQIRLTRDDGEEAGDHSSIDTLPLYLMETLRIEYINCINGIAFQNEQISNLMSRLREARDKLQVLQAKKAIINEIEGLGNYHDHLETNGSLIAILDEMRSVRIDIVNLKLDIEDRLNKRRMKEKRKITLADQLLKPLINDIQILAQVQSQSLRPHNMADVGLSSGSTASSQRYGEHESSLLKRRIRKPLAEQNGSEKEGLDAYADD</sequence>
<dbReference type="PaxDb" id="55529-EKX51203"/>
<evidence type="ECO:0000256" key="1">
    <source>
        <dbReference type="SAM" id="Coils"/>
    </source>
</evidence>
<dbReference type="HOGENOM" id="CLU_1032249_0_0_1"/>
<keyword evidence="1" id="KW-0175">Coiled coil</keyword>
<dbReference type="AlphaFoldDB" id="L1JSZ1"/>